<dbReference type="Pfam" id="PF01107">
    <property type="entry name" value="MP"/>
    <property type="match status" value="1"/>
</dbReference>
<protein>
    <recommendedName>
        <fullName evidence="3">Movement protein</fullName>
    </recommendedName>
</protein>
<evidence type="ECO:0000313" key="2">
    <source>
        <dbReference type="Proteomes" id="UP000595140"/>
    </source>
</evidence>
<proteinExistence type="predicted"/>
<sequence length="245" mass="27650">MALSVSASESIRSVLKGDSSSNIGNEEYKVIHLAGHGKEIPTDQIYKKATLSWLKFLCNHKVKSVKNYFNFKGKQQDLYLLTRDDIRMHKSKYDYVHIGLVQAHVEPCLFNDGRTDQRILVCLRDAKHLDLKDSILAAFEIDLCDGGTKFNWFPNYSASLSDLSTTNGLVITAEPCGFMNIGEATMFKISYRMCYKLMKGSLEPGLQCENPVLEVKTERVNVLAPKTIGREQMERTGLELSVTEQ</sequence>
<keyword evidence="2" id="KW-1185">Reference proteome</keyword>
<dbReference type="AlphaFoldDB" id="A0A484LRM1"/>
<reference evidence="1 2" key="1">
    <citation type="submission" date="2018-04" db="EMBL/GenBank/DDBJ databases">
        <authorList>
            <person name="Vogel A."/>
        </authorList>
    </citation>
    <scope>NUCLEOTIDE SEQUENCE [LARGE SCALE GENOMIC DNA]</scope>
</reference>
<name>A0A484LRM1_9ASTE</name>
<evidence type="ECO:0008006" key="3">
    <source>
        <dbReference type="Google" id="ProtNLM"/>
    </source>
</evidence>
<organism evidence="1 2">
    <name type="scientific">Cuscuta campestris</name>
    <dbReference type="NCBI Taxonomy" id="132261"/>
    <lineage>
        <taxon>Eukaryota</taxon>
        <taxon>Viridiplantae</taxon>
        <taxon>Streptophyta</taxon>
        <taxon>Embryophyta</taxon>
        <taxon>Tracheophyta</taxon>
        <taxon>Spermatophyta</taxon>
        <taxon>Magnoliopsida</taxon>
        <taxon>eudicotyledons</taxon>
        <taxon>Gunneridae</taxon>
        <taxon>Pentapetalae</taxon>
        <taxon>asterids</taxon>
        <taxon>lamiids</taxon>
        <taxon>Solanales</taxon>
        <taxon>Convolvulaceae</taxon>
        <taxon>Cuscuteae</taxon>
        <taxon>Cuscuta</taxon>
        <taxon>Cuscuta subgen. Grammica</taxon>
        <taxon>Cuscuta sect. Cleistogrammica</taxon>
    </lineage>
</organism>
<dbReference type="PANTHER" id="PTHR47599">
    <property type="entry name" value="CELL-TO-CELL MOVEMENT PROTEIN"/>
    <property type="match status" value="1"/>
</dbReference>
<dbReference type="InterPro" id="IPR028919">
    <property type="entry name" value="Viral_movement"/>
</dbReference>
<accession>A0A484LRM1</accession>
<gene>
    <name evidence="1" type="ORF">CCAM_LOCUS20909</name>
</gene>
<evidence type="ECO:0000313" key="1">
    <source>
        <dbReference type="EMBL" id="VFQ79133.1"/>
    </source>
</evidence>
<dbReference type="Proteomes" id="UP000595140">
    <property type="component" value="Unassembled WGS sequence"/>
</dbReference>
<dbReference type="OrthoDB" id="1429427at2759"/>
<dbReference type="PANTHER" id="PTHR47599:SF4">
    <property type="entry name" value="POLYPROTEIN"/>
    <property type="match status" value="1"/>
</dbReference>
<dbReference type="EMBL" id="OOIL02001901">
    <property type="protein sequence ID" value="VFQ79133.1"/>
    <property type="molecule type" value="Genomic_DNA"/>
</dbReference>
<dbReference type="InterPro" id="IPR051596">
    <property type="entry name" value="Caulimoviridae_Movement"/>
</dbReference>